<dbReference type="InterPro" id="IPR003691">
    <property type="entry name" value="FluC"/>
</dbReference>
<comment type="caution">
    <text evidence="12">The sequence shown here is derived from an EMBL/GenBank/DDBJ whole genome shotgun (WGS) entry which is preliminary data.</text>
</comment>
<feature type="transmembrane region" description="Helical" evidence="10">
    <location>
        <begin position="107"/>
        <end position="129"/>
    </location>
</feature>
<evidence type="ECO:0000256" key="9">
    <source>
        <dbReference type="ARBA" id="ARBA00049940"/>
    </source>
</evidence>
<comment type="catalytic activity">
    <reaction evidence="8">
        <text>fluoride(in) = fluoride(out)</text>
        <dbReference type="Rhea" id="RHEA:76159"/>
        <dbReference type="ChEBI" id="CHEBI:17051"/>
    </reaction>
    <physiologicalReaction direction="left-to-right" evidence="8">
        <dbReference type="Rhea" id="RHEA:76160"/>
    </physiologicalReaction>
</comment>
<dbReference type="RefSeq" id="WP_340295057.1">
    <property type="nucleotide sequence ID" value="NZ_JBBEOI010000202.1"/>
</dbReference>
<accession>A0ABV7WB92</accession>
<keyword evidence="2 10" id="KW-1003">Cell membrane</keyword>
<keyword evidence="4 10" id="KW-1133">Transmembrane helix</keyword>
<proteinExistence type="inferred from homology"/>
<sequence>MTGPDEPAPARRRWLPAAAVLLTVGAGGALGGAARVWAGLVVPQTGVPGWAVLVAVNVLGALAMGLVVGRGGALARPAVTTGVLGGFTSFSGWVLDVLRLLGPAPVLAVALLVAVPVATVSACMVGLLVGGRAAGRTDLGRTDAGRTDDGYADAGRRDPGSPA</sequence>
<evidence type="ECO:0000256" key="7">
    <source>
        <dbReference type="ARBA" id="ARBA00035120"/>
    </source>
</evidence>
<evidence type="ECO:0000256" key="3">
    <source>
        <dbReference type="ARBA" id="ARBA00022692"/>
    </source>
</evidence>
<feature type="transmembrane region" description="Helical" evidence="10">
    <location>
        <begin position="74"/>
        <end position="95"/>
    </location>
</feature>
<evidence type="ECO:0000256" key="8">
    <source>
        <dbReference type="ARBA" id="ARBA00035585"/>
    </source>
</evidence>
<dbReference type="EMBL" id="JBHRWW010000001">
    <property type="protein sequence ID" value="MFC3687045.1"/>
    <property type="molecule type" value="Genomic_DNA"/>
</dbReference>
<dbReference type="Proteomes" id="UP001595685">
    <property type="component" value="Unassembled WGS sequence"/>
</dbReference>
<dbReference type="PROSITE" id="PS51318">
    <property type="entry name" value="TAT"/>
    <property type="match status" value="1"/>
</dbReference>
<keyword evidence="5 10" id="KW-0472">Membrane</keyword>
<gene>
    <name evidence="12" type="ORF">ACFOLH_01670</name>
</gene>
<evidence type="ECO:0000256" key="4">
    <source>
        <dbReference type="ARBA" id="ARBA00022989"/>
    </source>
</evidence>
<evidence type="ECO:0000256" key="11">
    <source>
        <dbReference type="SAM" id="MobiDB-lite"/>
    </source>
</evidence>
<name>A0ABV7WB92_9MICO</name>
<protein>
    <recommendedName>
        <fullName evidence="10">Fluoride-specific ion channel</fullName>
    </recommendedName>
</protein>
<evidence type="ECO:0000256" key="5">
    <source>
        <dbReference type="ARBA" id="ARBA00023136"/>
    </source>
</evidence>
<keyword evidence="6" id="KW-0813">Transport</keyword>
<keyword evidence="6" id="KW-0407">Ion channel</keyword>
<feature type="region of interest" description="Disordered" evidence="11">
    <location>
        <begin position="139"/>
        <end position="163"/>
    </location>
</feature>
<evidence type="ECO:0000256" key="10">
    <source>
        <dbReference type="RuleBase" id="RU004340"/>
    </source>
</evidence>
<keyword evidence="3 10" id="KW-0812">Transmembrane</keyword>
<organism evidence="12 13">
    <name type="scientific">Aquipuribacter hungaricus</name>
    <dbReference type="NCBI Taxonomy" id="545624"/>
    <lineage>
        <taxon>Bacteria</taxon>
        <taxon>Bacillati</taxon>
        <taxon>Actinomycetota</taxon>
        <taxon>Actinomycetes</taxon>
        <taxon>Micrococcales</taxon>
        <taxon>Intrasporangiaceae</taxon>
        <taxon>Aquipuribacter</taxon>
    </lineage>
</organism>
<comment type="subcellular location">
    <subcellularLocation>
        <location evidence="1">Cell membrane</location>
        <topology evidence="1">Multi-pass membrane protein</topology>
    </subcellularLocation>
</comment>
<evidence type="ECO:0000313" key="12">
    <source>
        <dbReference type="EMBL" id="MFC3687045.1"/>
    </source>
</evidence>
<reference evidence="13" key="1">
    <citation type="journal article" date="2019" name="Int. J. Syst. Evol. Microbiol.">
        <title>The Global Catalogue of Microorganisms (GCM) 10K type strain sequencing project: providing services to taxonomists for standard genome sequencing and annotation.</title>
        <authorList>
            <consortium name="The Broad Institute Genomics Platform"/>
            <consortium name="The Broad Institute Genome Sequencing Center for Infectious Disease"/>
            <person name="Wu L."/>
            <person name="Ma J."/>
        </authorList>
    </citation>
    <scope>NUCLEOTIDE SEQUENCE [LARGE SCALE GENOMIC DNA]</scope>
    <source>
        <strain evidence="13">NCAIM B.02333</strain>
    </source>
</reference>
<evidence type="ECO:0000256" key="6">
    <source>
        <dbReference type="ARBA" id="ARBA00023303"/>
    </source>
</evidence>
<evidence type="ECO:0000256" key="1">
    <source>
        <dbReference type="ARBA" id="ARBA00004651"/>
    </source>
</evidence>
<keyword evidence="6" id="KW-0406">Ion transport</keyword>
<keyword evidence="13" id="KW-1185">Reference proteome</keyword>
<evidence type="ECO:0000313" key="13">
    <source>
        <dbReference type="Proteomes" id="UP001595685"/>
    </source>
</evidence>
<dbReference type="InterPro" id="IPR006311">
    <property type="entry name" value="TAT_signal"/>
</dbReference>
<comment type="function">
    <text evidence="9">Fluoride-specific ion channel. Important for reducing fluoride concentration in the cell, thus reducing its toxicity.</text>
</comment>
<dbReference type="Pfam" id="PF02537">
    <property type="entry name" value="CRCB"/>
    <property type="match status" value="1"/>
</dbReference>
<evidence type="ECO:0000256" key="2">
    <source>
        <dbReference type="ARBA" id="ARBA00022475"/>
    </source>
</evidence>
<comment type="similarity">
    <text evidence="7 10">Belongs to the fluoride channel Fluc/FEX (TC 1.A.43) family.</text>
</comment>
<feature type="transmembrane region" description="Helical" evidence="10">
    <location>
        <begin position="48"/>
        <end position="67"/>
    </location>
</feature>